<evidence type="ECO:0000313" key="4">
    <source>
        <dbReference type="Proteomes" id="UP000198796"/>
    </source>
</evidence>
<dbReference type="PANTHER" id="PTHR45947:SF3">
    <property type="entry name" value="SULFOQUINOVOSYL TRANSFERASE SQD2"/>
    <property type="match status" value="1"/>
</dbReference>
<reference evidence="3 4" key="1">
    <citation type="submission" date="2016-10" db="EMBL/GenBank/DDBJ databases">
        <authorList>
            <person name="de Groot N.N."/>
        </authorList>
    </citation>
    <scope>NUCLEOTIDE SEQUENCE [LARGE SCALE GENOMIC DNA]</scope>
    <source>
        <strain evidence="3 4">DSM 29316</strain>
    </source>
</reference>
<dbReference type="SUPFAM" id="SSF53756">
    <property type="entry name" value="UDP-Glycosyltransferase/glycogen phosphorylase"/>
    <property type="match status" value="1"/>
</dbReference>
<dbReference type="Pfam" id="PF13439">
    <property type="entry name" value="Glyco_transf_4"/>
    <property type="match status" value="1"/>
</dbReference>
<evidence type="ECO:0000313" key="3">
    <source>
        <dbReference type="EMBL" id="SFA79542.1"/>
    </source>
</evidence>
<dbReference type="GO" id="GO:0016757">
    <property type="term" value="F:glycosyltransferase activity"/>
    <property type="evidence" value="ECO:0007669"/>
    <property type="project" value="InterPro"/>
</dbReference>
<dbReference type="RefSeq" id="WP_092061041.1">
    <property type="nucleotide sequence ID" value="NZ_FOJU01000001.1"/>
</dbReference>
<dbReference type="OrthoDB" id="9790710at2"/>
<proteinExistence type="predicted"/>
<dbReference type="Gene3D" id="3.40.50.2000">
    <property type="entry name" value="Glycogen Phosphorylase B"/>
    <property type="match status" value="2"/>
</dbReference>
<organism evidence="3 4">
    <name type="scientific">Poseidonocella pacifica</name>
    <dbReference type="NCBI Taxonomy" id="871651"/>
    <lineage>
        <taxon>Bacteria</taxon>
        <taxon>Pseudomonadati</taxon>
        <taxon>Pseudomonadota</taxon>
        <taxon>Alphaproteobacteria</taxon>
        <taxon>Rhodobacterales</taxon>
        <taxon>Roseobacteraceae</taxon>
        <taxon>Poseidonocella</taxon>
    </lineage>
</organism>
<evidence type="ECO:0000259" key="2">
    <source>
        <dbReference type="Pfam" id="PF13439"/>
    </source>
</evidence>
<dbReference type="STRING" id="871651.SAMN05421688_0956"/>
<evidence type="ECO:0000259" key="1">
    <source>
        <dbReference type="Pfam" id="PF00534"/>
    </source>
</evidence>
<dbReference type="AlphaFoldDB" id="A0A1I0VTC3"/>
<keyword evidence="4" id="KW-1185">Reference proteome</keyword>
<dbReference type="InterPro" id="IPR001296">
    <property type="entry name" value="Glyco_trans_1"/>
</dbReference>
<dbReference type="InterPro" id="IPR050194">
    <property type="entry name" value="Glycosyltransferase_grp1"/>
</dbReference>
<keyword evidence="3" id="KW-0808">Transferase</keyword>
<gene>
    <name evidence="3" type="ORF">SAMN05421688_0956</name>
</gene>
<protein>
    <submittedName>
        <fullName evidence="3">Glycosyltransferase involved in cell wall bisynthesis</fullName>
    </submittedName>
</protein>
<dbReference type="InterPro" id="IPR028098">
    <property type="entry name" value="Glyco_trans_4-like_N"/>
</dbReference>
<name>A0A1I0VTC3_9RHOB</name>
<feature type="domain" description="Glycosyltransferase subfamily 4-like N-terminal" evidence="2">
    <location>
        <begin position="85"/>
        <end position="187"/>
    </location>
</feature>
<dbReference type="Proteomes" id="UP000198796">
    <property type="component" value="Unassembled WGS sequence"/>
</dbReference>
<dbReference type="EMBL" id="FOJU01000001">
    <property type="protein sequence ID" value="SFA79542.1"/>
    <property type="molecule type" value="Genomic_DNA"/>
</dbReference>
<sequence>MTRLCIVTSTYHRPGETFVNYHIEHLFGGACCVVANDTNGDDPYDIPHFSLSGVPLGSAERMMLPLTRAMGILRHRSITVPTGSTAQALRDFLGLHRPDVILCEFGNRAIQIAPIAGELGIPIFTYFRGFDGSKLLEKPLFPAAYARTFPKLAGVFAVSRFLLDNLANHGLTHPNAHVIPSGADTARFRPAPKLAQKVVAVGRMVEKKTPLITVRAFISAAQQHPEARFTFVGHGKLLEPARALVADAGLTDRIHLPGRLPHEEVAALMADAAIFAQHSVTGKDGNTEGVPSSIQEAMASGCAVVSTRHAGIPEIVEEGNTGLLSDEYDEAHYTQSLVSLLGDPGQTERFGRAGRTFAEAHLDKVDLTKRIETVLQASL</sequence>
<feature type="domain" description="Glycosyl transferase family 1" evidence="1">
    <location>
        <begin position="195"/>
        <end position="356"/>
    </location>
</feature>
<dbReference type="PANTHER" id="PTHR45947">
    <property type="entry name" value="SULFOQUINOVOSYL TRANSFERASE SQD2"/>
    <property type="match status" value="1"/>
</dbReference>
<dbReference type="Pfam" id="PF00534">
    <property type="entry name" value="Glycos_transf_1"/>
    <property type="match status" value="1"/>
</dbReference>
<accession>A0A1I0VTC3</accession>